<dbReference type="NCBIfam" id="NF045669">
    <property type="entry name" value="DVU1555_fam_CGA"/>
    <property type="match status" value="1"/>
</dbReference>
<evidence type="ECO:0008006" key="3">
    <source>
        <dbReference type="Google" id="ProtNLM"/>
    </source>
</evidence>
<evidence type="ECO:0000313" key="1">
    <source>
        <dbReference type="EMBL" id="ANU78149.2"/>
    </source>
</evidence>
<proteinExistence type="predicted"/>
<dbReference type="Pfam" id="PF09719">
    <property type="entry name" value="C_GCAxxG_C_C"/>
    <property type="match status" value="1"/>
</dbReference>
<dbReference type="EMBL" id="CP015405">
    <property type="protein sequence ID" value="ANU78149.2"/>
    <property type="molecule type" value="Genomic_DNA"/>
</dbReference>
<gene>
    <name evidence="1" type="ORF">A4V09_21825</name>
</gene>
<dbReference type="AlphaFoldDB" id="A0A1C7IIC4"/>
<dbReference type="KEGG" id="byl:A4V09_21825"/>
<protein>
    <recommendedName>
        <fullName evidence="3">C_GCAxxG_C_C family redox protein</fullName>
    </recommendedName>
</protein>
<dbReference type="STRING" id="1796616.A4V09_21825"/>
<name>A0A1C7IIC4_9FIRM</name>
<dbReference type="InterPro" id="IPR010181">
    <property type="entry name" value="CGCAxxGCC_motif"/>
</dbReference>
<accession>A0A1C7IIC4</accession>
<dbReference type="Proteomes" id="UP000092574">
    <property type="component" value="Chromosome"/>
</dbReference>
<sequence>MQYCERERGQDTLMELREYLMELGMQGFECSQILMLLALEADGCENPDLVRAMSGLTGGMGHCRKECGALTGGCCVLGYFAGRGSTEEMEHNRFTQIVKDYVNWFQEQYGTLEGHTDCRSILGEDFSKTFAVCLPILEACQEKLTTLLSENGVID</sequence>
<reference evidence="1" key="1">
    <citation type="submission" date="2017-04" db="EMBL/GenBank/DDBJ databases">
        <title>Complete Genome Sequences of Twelve Strains of a Stable Defined Moderately Diverse Mouse Microbiota 2 (sDMDMm2).</title>
        <authorList>
            <person name="Uchimura Y."/>
            <person name="Wyss M."/>
            <person name="Brugiroux S."/>
            <person name="Limenitakis J.P."/>
            <person name="Stecher B."/>
            <person name="McCoy K.D."/>
            <person name="Macpherson A.J."/>
        </authorList>
    </citation>
    <scope>NUCLEOTIDE SEQUENCE</scope>
    <source>
        <strain evidence="1">YL58</strain>
    </source>
</reference>
<keyword evidence="2" id="KW-1185">Reference proteome</keyword>
<evidence type="ECO:0000313" key="2">
    <source>
        <dbReference type="Proteomes" id="UP000092574"/>
    </source>
</evidence>
<organism evidence="1 2">
    <name type="scientific">Blautia pseudococcoides</name>
    <dbReference type="NCBI Taxonomy" id="1796616"/>
    <lineage>
        <taxon>Bacteria</taxon>
        <taxon>Bacillati</taxon>
        <taxon>Bacillota</taxon>
        <taxon>Clostridia</taxon>
        <taxon>Lachnospirales</taxon>
        <taxon>Lachnospiraceae</taxon>
        <taxon>Blautia</taxon>
    </lineage>
</organism>